<dbReference type="Gene3D" id="3.40.710.10">
    <property type="entry name" value="DD-peptidase/beta-lactamase superfamily"/>
    <property type="match status" value="1"/>
</dbReference>
<name>A0A9X1QQY6_9SPHN</name>
<protein>
    <submittedName>
        <fullName evidence="2">Beta-lactamase family protein</fullName>
    </submittedName>
</protein>
<dbReference type="Pfam" id="PF00144">
    <property type="entry name" value="Beta-lactamase"/>
    <property type="match status" value="1"/>
</dbReference>
<keyword evidence="3" id="KW-1185">Reference proteome</keyword>
<dbReference type="RefSeq" id="WP_235068560.1">
    <property type="nucleotide sequence ID" value="NZ_JAKFGM010000003.1"/>
</dbReference>
<sequence length="399" mass="43099">MKRLAPLFALASCATVPVDSPIPPPRVAVAFDVNGERGALAEGFADPAAGRAVTPDDPVRVASVSKLVVAVGVMRLVEQGKLDLDEDVSSKLGWKLRNPAFPDRPVTLRQLLSHTSSVRDHDDQYAIPLGGSVRAVLADPDSWDARHGPGGSYFTYSNLNFTIVASVVEMATGERFDLLMKRLVIDPMKLDACFNWPTCSDTRVASAIVLMQGGEAVRDDLHGIRPECPVFVKEGPCDLARWRLGENGALFAPQGGLRISARGLARVGRMLLSNGMIDGQRILSQQSVEALLRSAWTFDGANGDTDHGFYCRYGLATQRLATRQAGCADDPEGKGRQWVGHAGEAYGLRSGIWIDPNSGVGIAYFVTGLTDDPPRGRSAFRAAEERIFNDAVRLSKARK</sequence>
<dbReference type="SUPFAM" id="SSF56601">
    <property type="entry name" value="beta-lactamase/transpeptidase-like"/>
    <property type="match status" value="1"/>
</dbReference>
<evidence type="ECO:0000313" key="2">
    <source>
        <dbReference type="EMBL" id="MCF2515854.1"/>
    </source>
</evidence>
<organism evidence="2 3">
    <name type="scientific">Sphingomonas cremea</name>
    <dbReference type="NCBI Taxonomy" id="2904799"/>
    <lineage>
        <taxon>Bacteria</taxon>
        <taxon>Pseudomonadati</taxon>
        <taxon>Pseudomonadota</taxon>
        <taxon>Alphaproteobacteria</taxon>
        <taxon>Sphingomonadales</taxon>
        <taxon>Sphingomonadaceae</taxon>
        <taxon>Sphingomonas</taxon>
    </lineage>
</organism>
<dbReference type="AlphaFoldDB" id="A0A9X1QQY6"/>
<evidence type="ECO:0000259" key="1">
    <source>
        <dbReference type="Pfam" id="PF00144"/>
    </source>
</evidence>
<comment type="caution">
    <text evidence="2">The sequence shown here is derived from an EMBL/GenBank/DDBJ whole genome shotgun (WGS) entry which is preliminary data.</text>
</comment>
<dbReference type="Proteomes" id="UP001139410">
    <property type="component" value="Unassembled WGS sequence"/>
</dbReference>
<proteinExistence type="predicted"/>
<reference evidence="2" key="1">
    <citation type="submission" date="2022-01" db="EMBL/GenBank/DDBJ databases">
        <authorList>
            <person name="Jo J.-H."/>
            <person name="Im W.-T."/>
        </authorList>
    </citation>
    <scope>NUCLEOTIDE SEQUENCE</scope>
    <source>
        <strain evidence="2">G124</strain>
    </source>
</reference>
<evidence type="ECO:0000313" key="3">
    <source>
        <dbReference type="Proteomes" id="UP001139410"/>
    </source>
</evidence>
<dbReference type="PANTHER" id="PTHR43283">
    <property type="entry name" value="BETA-LACTAMASE-RELATED"/>
    <property type="match status" value="1"/>
</dbReference>
<dbReference type="InterPro" id="IPR001466">
    <property type="entry name" value="Beta-lactam-related"/>
</dbReference>
<dbReference type="InterPro" id="IPR050789">
    <property type="entry name" value="Diverse_Enzym_Activities"/>
</dbReference>
<accession>A0A9X1QQY6</accession>
<gene>
    <name evidence="2" type="ORF">LVY65_12385</name>
</gene>
<feature type="domain" description="Beta-lactamase-related" evidence="1">
    <location>
        <begin position="34"/>
        <end position="382"/>
    </location>
</feature>
<dbReference type="EMBL" id="JAKFGM010000003">
    <property type="protein sequence ID" value="MCF2515854.1"/>
    <property type="molecule type" value="Genomic_DNA"/>
</dbReference>
<dbReference type="InterPro" id="IPR012338">
    <property type="entry name" value="Beta-lactam/transpept-like"/>
</dbReference>